<evidence type="ECO:0000313" key="2">
    <source>
        <dbReference type="Proteomes" id="UP000218164"/>
    </source>
</evidence>
<gene>
    <name evidence="1" type="ORF">ASJ81_13925</name>
</gene>
<comment type="caution">
    <text evidence="1">The sequence shown here is derived from an EMBL/GenBank/DDBJ whole genome shotgun (WGS) entry which is preliminary data.</text>
</comment>
<name>A0A2A2HYU7_9EURY</name>
<protein>
    <submittedName>
        <fullName evidence="1">Uncharacterized protein</fullName>
    </submittedName>
</protein>
<dbReference type="AlphaFoldDB" id="A0A2A2HYU7"/>
<organism evidence="1 2">
    <name type="scientific">Methanosarcina spelaei</name>
    <dbReference type="NCBI Taxonomy" id="1036679"/>
    <lineage>
        <taxon>Archaea</taxon>
        <taxon>Methanobacteriati</taxon>
        <taxon>Methanobacteriota</taxon>
        <taxon>Stenosarchaea group</taxon>
        <taxon>Methanomicrobia</taxon>
        <taxon>Methanosarcinales</taxon>
        <taxon>Methanosarcinaceae</taxon>
        <taxon>Methanosarcina</taxon>
    </lineage>
</organism>
<reference evidence="1 2" key="1">
    <citation type="journal article" date="2017" name="BMC Genomics">
        <title>Genomic analysis of methanogenic archaea reveals a shift towards energy conservation.</title>
        <authorList>
            <person name="Gilmore S.P."/>
            <person name="Henske J.K."/>
            <person name="Sexton J.A."/>
            <person name="Solomon K.V."/>
            <person name="Seppala S."/>
            <person name="Yoo J.I."/>
            <person name="Huyett L.M."/>
            <person name="Pressman A."/>
            <person name="Cogan J.Z."/>
            <person name="Kivenson V."/>
            <person name="Peng X."/>
            <person name="Tan Y."/>
            <person name="Valentine D.L."/>
            <person name="O'Malley M.A."/>
        </authorList>
    </citation>
    <scope>NUCLEOTIDE SEQUENCE [LARGE SCALE GENOMIC DNA]</scope>
    <source>
        <strain evidence="1 2">MC-15</strain>
    </source>
</reference>
<dbReference type="EMBL" id="LMVP01000008">
    <property type="protein sequence ID" value="PAV14420.1"/>
    <property type="molecule type" value="Genomic_DNA"/>
</dbReference>
<proteinExistence type="predicted"/>
<dbReference type="RefSeq" id="WP_095642835.1">
    <property type="nucleotide sequence ID" value="NZ_LMVP01000008.1"/>
</dbReference>
<evidence type="ECO:0000313" key="1">
    <source>
        <dbReference type="EMBL" id="PAV14420.1"/>
    </source>
</evidence>
<keyword evidence="2" id="KW-1185">Reference proteome</keyword>
<sequence length="158" mass="17460">MRKVVTLLTVILLLLTPINIVAAKPSLESLVNKYNNAVEEVFWWSSLSDSISRGGTIQDIALRAVEDYRSISSKEDRKYTVKKAIDDMVLLNKLAYQVNVSPKVKLVLSAAALLNHIKASSKLKAAEKELRKYYPYDAKQIIDGLSGYGGGGGSSRTW</sequence>
<dbReference type="Proteomes" id="UP000218164">
    <property type="component" value="Unassembled WGS sequence"/>
</dbReference>
<accession>A0A2A2HYU7</accession>